<name>A0A563VTP2_9CYAN</name>
<dbReference type="AlphaFoldDB" id="A0A563VTP2"/>
<reference evidence="4 5" key="1">
    <citation type="submission" date="2019-01" db="EMBL/GenBank/DDBJ databases">
        <authorList>
            <person name="Brito A."/>
        </authorList>
    </citation>
    <scope>NUCLEOTIDE SEQUENCE [LARGE SCALE GENOMIC DNA]</scope>
    <source>
        <strain evidence="4">1</strain>
    </source>
</reference>
<dbReference type="CDD" id="cd05483">
    <property type="entry name" value="retropepsin_like_bacteria"/>
    <property type="match status" value="1"/>
</dbReference>
<dbReference type="InterPro" id="IPR021109">
    <property type="entry name" value="Peptidase_aspartic_dom_sf"/>
</dbReference>
<dbReference type="Pfam" id="PF13650">
    <property type="entry name" value="Asp_protease_2"/>
    <property type="match status" value="1"/>
</dbReference>
<accession>A0A563VTP2</accession>
<keyword evidence="4" id="KW-0645">Protease</keyword>
<organism evidence="4 5">
    <name type="scientific">Hyella patelloides LEGE 07179</name>
    <dbReference type="NCBI Taxonomy" id="945734"/>
    <lineage>
        <taxon>Bacteria</taxon>
        <taxon>Bacillati</taxon>
        <taxon>Cyanobacteriota</taxon>
        <taxon>Cyanophyceae</taxon>
        <taxon>Pleurocapsales</taxon>
        <taxon>Hyellaceae</taxon>
        <taxon>Hyella</taxon>
    </lineage>
</organism>
<protein>
    <submittedName>
        <fullName evidence="4">Putative aspartyl protease</fullName>
    </submittedName>
</protein>
<proteinExistence type="predicted"/>
<dbReference type="InterPro" id="IPR001995">
    <property type="entry name" value="Peptidase_A2_cat"/>
</dbReference>
<dbReference type="InterPro" id="IPR034122">
    <property type="entry name" value="Retropepsin-like_bacterial"/>
</dbReference>
<dbReference type="GO" id="GO:0004190">
    <property type="term" value="F:aspartic-type endopeptidase activity"/>
    <property type="evidence" value="ECO:0007669"/>
    <property type="project" value="InterPro"/>
</dbReference>
<dbReference type="PROSITE" id="PS00141">
    <property type="entry name" value="ASP_PROTEASE"/>
    <property type="match status" value="1"/>
</dbReference>
<dbReference type="Proteomes" id="UP000320055">
    <property type="component" value="Unassembled WGS sequence"/>
</dbReference>
<evidence type="ECO:0000313" key="4">
    <source>
        <dbReference type="EMBL" id="VEP14775.1"/>
    </source>
</evidence>
<dbReference type="SUPFAM" id="SSF50630">
    <property type="entry name" value="Acid proteases"/>
    <property type="match status" value="1"/>
</dbReference>
<evidence type="ECO:0000259" key="3">
    <source>
        <dbReference type="PROSITE" id="PS50175"/>
    </source>
</evidence>
<dbReference type="RefSeq" id="WP_144873591.1">
    <property type="nucleotide sequence ID" value="NZ_LR214029.1"/>
</dbReference>
<keyword evidence="2" id="KW-0732">Signal</keyword>
<gene>
    <name evidence="4" type="ORF">H1P_2870001</name>
</gene>
<dbReference type="InterPro" id="IPR001969">
    <property type="entry name" value="Aspartic_peptidase_AS"/>
</dbReference>
<dbReference type="OrthoDB" id="513120at2"/>
<feature type="domain" description="Peptidase A2" evidence="3">
    <location>
        <begin position="98"/>
        <end position="113"/>
    </location>
</feature>
<dbReference type="GO" id="GO:0006508">
    <property type="term" value="P:proteolysis"/>
    <property type="evidence" value="ECO:0007669"/>
    <property type="project" value="UniProtKB-KW"/>
</dbReference>
<dbReference type="EMBL" id="CAACVJ010000209">
    <property type="protein sequence ID" value="VEP14775.1"/>
    <property type="molecule type" value="Genomic_DNA"/>
</dbReference>
<evidence type="ECO:0000313" key="5">
    <source>
        <dbReference type="Proteomes" id="UP000320055"/>
    </source>
</evidence>
<evidence type="ECO:0000256" key="2">
    <source>
        <dbReference type="SAM" id="SignalP"/>
    </source>
</evidence>
<feature type="chain" id="PRO_5021903859" evidence="2">
    <location>
        <begin position="27"/>
        <end position="192"/>
    </location>
</feature>
<dbReference type="PROSITE" id="PS50175">
    <property type="entry name" value="ASP_PROT_RETROV"/>
    <property type="match status" value="1"/>
</dbReference>
<evidence type="ECO:0000256" key="1">
    <source>
        <dbReference type="ARBA" id="ARBA00022801"/>
    </source>
</evidence>
<keyword evidence="1" id="KW-0378">Hydrolase</keyword>
<keyword evidence="5" id="KW-1185">Reference proteome</keyword>
<sequence length="192" mass="21161">MKLLRYYAIASLQFSLIVTTAIPAIAQNTPGCYMLDANGNPTDLGYLCGTSPNNANSSTLRNRKTRVSNSSDFFVVPIKRRIHGTPVIDVKFNDKYIFEMLFDTGATMTVITKPMAKTLKLKPTGSLPFQTASNNLIYFEISSVSSASAGNMVSNNLNIAVAPTIDMGLLGQNFYGMYDITIKYGTIEFRRR</sequence>
<feature type="signal peptide" evidence="2">
    <location>
        <begin position="1"/>
        <end position="26"/>
    </location>
</feature>
<dbReference type="Gene3D" id="2.40.70.10">
    <property type="entry name" value="Acid Proteases"/>
    <property type="match status" value="1"/>
</dbReference>